<feature type="region of interest" description="Disordered" evidence="1">
    <location>
        <begin position="133"/>
        <end position="160"/>
    </location>
</feature>
<evidence type="ECO:0000313" key="3">
    <source>
        <dbReference type="Proteomes" id="UP000254103"/>
    </source>
</evidence>
<feature type="compositionally biased region" description="Polar residues" evidence="1">
    <location>
        <begin position="145"/>
        <end position="160"/>
    </location>
</feature>
<dbReference type="Proteomes" id="UP000254103">
    <property type="component" value="Unassembled WGS sequence"/>
</dbReference>
<dbReference type="AlphaFoldDB" id="A0A377XX77"/>
<dbReference type="EMBL" id="UGLJ01000002">
    <property type="protein sequence ID" value="STT92842.1"/>
    <property type="molecule type" value="Genomic_DNA"/>
</dbReference>
<organism evidence="2 3">
    <name type="scientific">Klebsiella pneumoniae</name>
    <dbReference type="NCBI Taxonomy" id="573"/>
    <lineage>
        <taxon>Bacteria</taxon>
        <taxon>Pseudomonadati</taxon>
        <taxon>Pseudomonadota</taxon>
        <taxon>Gammaproteobacteria</taxon>
        <taxon>Enterobacterales</taxon>
        <taxon>Enterobacteriaceae</taxon>
        <taxon>Klebsiella/Raoultella group</taxon>
        <taxon>Klebsiella</taxon>
        <taxon>Klebsiella pneumoniae complex</taxon>
    </lineage>
</organism>
<dbReference type="Pfam" id="PF20336">
    <property type="entry name" value="DUF6631"/>
    <property type="match status" value="1"/>
</dbReference>
<evidence type="ECO:0000256" key="1">
    <source>
        <dbReference type="SAM" id="MobiDB-lite"/>
    </source>
</evidence>
<evidence type="ECO:0000313" key="2">
    <source>
        <dbReference type="EMBL" id="STT92842.1"/>
    </source>
</evidence>
<name>A0A377XX77_KLEPN</name>
<dbReference type="RefSeq" id="WP_049101778.1">
    <property type="nucleotide sequence ID" value="NZ_JBITNE010000014.1"/>
</dbReference>
<proteinExistence type="predicted"/>
<sequence length="160" mass="17523">MSKQKPADTEDELSVLLSTRNITIAGRGLVIREYTLVDMLQLGDKLDALTHSLAEVMQTPWPLIEDIEAVLRKHAGDIPELIACSVDQPVQWVALLPAGEGQSLIDWWWTQNRRFFMNAVVRLETIRATRAKLSASAASSQPSSGPDTTRAGSEPTPSAS</sequence>
<feature type="compositionally biased region" description="Low complexity" evidence="1">
    <location>
        <begin position="133"/>
        <end position="144"/>
    </location>
</feature>
<accession>A0A377XX77</accession>
<protein>
    <submittedName>
        <fullName evidence="2">Uncharacterized protein</fullName>
    </submittedName>
</protein>
<gene>
    <name evidence="2" type="ORF">NCTC5052_01226</name>
</gene>
<dbReference type="InterPro" id="IPR046583">
    <property type="entry name" value="DUF6631"/>
</dbReference>
<reference evidence="2 3" key="1">
    <citation type="submission" date="2018-06" db="EMBL/GenBank/DDBJ databases">
        <authorList>
            <consortium name="Pathogen Informatics"/>
            <person name="Doyle S."/>
        </authorList>
    </citation>
    <scope>NUCLEOTIDE SEQUENCE [LARGE SCALE GENOMIC DNA]</scope>
    <source>
        <strain evidence="2 3">NCTC5052</strain>
    </source>
</reference>